<dbReference type="RefSeq" id="WP_088215059.1">
    <property type="nucleotide sequence ID" value="NZ_NIPW01000011.1"/>
</dbReference>
<dbReference type="Proteomes" id="UP000196878">
    <property type="component" value="Unassembled WGS sequence"/>
</dbReference>
<evidence type="ECO:0000313" key="1">
    <source>
        <dbReference type="EMBL" id="OWJ78400.1"/>
    </source>
</evidence>
<gene>
    <name evidence="1" type="ORF">CDV49_08155</name>
</gene>
<protein>
    <submittedName>
        <fullName evidence="1">Uncharacterized protein</fullName>
    </submittedName>
</protein>
<name>A0A212ABY7_9RHOB</name>
<accession>A0A212ABY7</accession>
<organism evidence="1 2">
    <name type="scientific">Haematobacter genomosp. 1</name>
    <dbReference type="NCBI Taxonomy" id="366618"/>
    <lineage>
        <taxon>Bacteria</taxon>
        <taxon>Pseudomonadati</taxon>
        <taxon>Pseudomonadota</taxon>
        <taxon>Alphaproteobacteria</taxon>
        <taxon>Rhodobacterales</taxon>
        <taxon>Paracoccaceae</taxon>
        <taxon>Haematobacter</taxon>
    </lineage>
</organism>
<sequence>MSNDPITNLTEPLNALAKEEGSFEPGRGYSPEDWEAVDSPEATDEQLGCAKPFAEAFPQLAENFKRGRNHSEKP</sequence>
<dbReference type="AlphaFoldDB" id="A0A212ABY7"/>
<dbReference type="EMBL" id="NIPW01000011">
    <property type="protein sequence ID" value="OWJ78400.1"/>
    <property type="molecule type" value="Genomic_DNA"/>
</dbReference>
<comment type="caution">
    <text evidence="1">The sequence shown here is derived from an EMBL/GenBank/DDBJ whole genome shotgun (WGS) entry which is preliminary data.</text>
</comment>
<dbReference type="OrthoDB" id="361944at2"/>
<proteinExistence type="predicted"/>
<evidence type="ECO:0000313" key="2">
    <source>
        <dbReference type="Proteomes" id="UP000196878"/>
    </source>
</evidence>
<reference evidence="1 2" key="1">
    <citation type="submission" date="2016-12" db="EMBL/GenBank/DDBJ databases">
        <title>Comparison of Traditional DNA-DNA Hybridization with In Silico Genomic Analysis.</title>
        <authorList>
            <person name="Nicholson A.C."/>
            <person name="Humrighouse B.W."/>
            <person name="Graziano J."/>
            <person name="Lasker B."/>
            <person name="Whitney A.M."/>
            <person name="Mcquiston J.R."/>
        </authorList>
    </citation>
    <scope>NUCLEOTIDE SEQUENCE [LARGE SCALE GENOMIC DNA]</scope>
    <source>
        <strain evidence="1 2">H2240</strain>
    </source>
</reference>
<keyword evidence="2" id="KW-1185">Reference proteome</keyword>